<protein>
    <submittedName>
        <fullName evidence="1">Uncharacterized protein</fullName>
    </submittedName>
</protein>
<organism evidence="1 2">
    <name type="scientific">Nostoc linckia z8</name>
    <dbReference type="NCBI Taxonomy" id="1628746"/>
    <lineage>
        <taxon>Bacteria</taxon>
        <taxon>Bacillati</taxon>
        <taxon>Cyanobacteriota</taxon>
        <taxon>Cyanophyceae</taxon>
        <taxon>Nostocales</taxon>
        <taxon>Nostocaceae</taxon>
        <taxon>Nostoc</taxon>
    </lineage>
</organism>
<proteinExistence type="predicted"/>
<dbReference type="Proteomes" id="UP000222310">
    <property type="component" value="Unassembled WGS sequence"/>
</dbReference>
<dbReference type="EMBL" id="LAHD01000137">
    <property type="protein sequence ID" value="PHJ95881.1"/>
    <property type="molecule type" value="Genomic_DNA"/>
</dbReference>
<name>A0A9Q5Z6C0_NOSLI</name>
<evidence type="ECO:0000313" key="1">
    <source>
        <dbReference type="EMBL" id="PHJ95881.1"/>
    </source>
</evidence>
<gene>
    <name evidence="1" type="ORF">VF08_31175</name>
</gene>
<dbReference type="AlphaFoldDB" id="A0A9Q5Z6C0"/>
<evidence type="ECO:0000313" key="2">
    <source>
        <dbReference type="Proteomes" id="UP000222310"/>
    </source>
</evidence>
<comment type="caution">
    <text evidence="1">The sequence shown here is derived from an EMBL/GenBank/DDBJ whole genome shotgun (WGS) entry which is preliminary data.</text>
</comment>
<reference evidence="1 2" key="1">
    <citation type="submission" date="2015-02" db="EMBL/GenBank/DDBJ databases">
        <title>Nostoc linckia genome annotation.</title>
        <authorList>
            <person name="Zhou Z."/>
        </authorList>
    </citation>
    <scope>NUCLEOTIDE SEQUENCE [LARGE SCALE GENOMIC DNA]</scope>
    <source>
        <strain evidence="2">z8</strain>
    </source>
</reference>
<sequence length="64" mass="7269">MVELLKRFLLIFSSDRHKVDLILAWEWGVRNGDKGDKGDKVAIFLPCLPPLLVSPHSLITEVLK</sequence>
<accession>A0A9Q5Z6C0</accession>